<evidence type="ECO:0000259" key="1">
    <source>
        <dbReference type="PROSITE" id="PS50812"/>
    </source>
</evidence>
<dbReference type="Proteomes" id="UP000827721">
    <property type="component" value="Unassembled WGS sequence"/>
</dbReference>
<dbReference type="PANTHER" id="PTHR10688">
    <property type="entry name" value="PWWP DOMAIN-CONTAINING PROTEIN"/>
    <property type="match status" value="1"/>
</dbReference>
<dbReference type="PROSITE" id="PS50812">
    <property type="entry name" value="PWWP"/>
    <property type="match status" value="1"/>
</dbReference>
<dbReference type="InterPro" id="IPR000313">
    <property type="entry name" value="PWWP_dom"/>
</dbReference>
<keyword evidence="3" id="KW-1185">Reference proteome</keyword>
<dbReference type="PANTHER" id="PTHR10688:SF5">
    <property type="entry name" value="PWWP DOMAIN-CONTAINING PROTEIN 1-RELATED"/>
    <property type="match status" value="1"/>
</dbReference>
<dbReference type="SUPFAM" id="SSF63748">
    <property type="entry name" value="Tudor/PWWP/MBT"/>
    <property type="match status" value="1"/>
</dbReference>
<protein>
    <recommendedName>
        <fullName evidence="1">PWWP domain-containing protein</fullName>
    </recommendedName>
</protein>
<sequence length="382" mass="42195">MLGQTSEVDAVDCSGDGGGDTKLEGSRVICSEIKCGKQIDCVIEAANMVMKRFGYRYAVRDMVWGKVRSHPWCAGQIYNEAFALPCARNAMREGRVLVSFFGDTSCGWFDPIELIQFDINYIEKSKQTNDMAFISVVQEAEDEACRRAALGLLCHCRNPTNFRATGLKGFVEVDVYGYPPSGLYSMKQIESARDGFKLIEMLVFEEVDETYIQAIGVQTICSTDSNCALDLHEQLHSQEGSFFCFSNHKKSALTAGGHVVQRRGSPACIITESKVGSINTTPGPSHSGKEATTLKKKSVPEKFSSIKAVVNREAMRVENCDVSEDFKQFQPRFSKVAKTSHHLKNVKMFGRTAPPSDVVLHGKVLVKNGDSLDEKPAVNKLM</sequence>
<dbReference type="Gene3D" id="2.30.30.140">
    <property type="match status" value="1"/>
</dbReference>
<evidence type="ECO:0000313" key="3">
    <source>
        <dbReference type="Proteomes" id="UP000827721"/>
    </source>
</evidence>
<dbReference type="InterPro" id="IPR052657">
    <property type="entry name" value="PDP_family_Arabidopsis"/>
</dbReference>
<organism evidence="2 3">
    <name type="scientific">Xanthoceras sorbifolium</name>
    <dbReference type="NCBI Taxonomy" id="99658"/>
    <lineage>
        <taxon>Eukaryota</taxon>
        <taxon>Viridiplantae</taxon>
        <taxon>Streptophyta</taxon>
        <taxon>Embryophyta</taxon>
        <taxon>Tracheophyta</taxon>
        <taxon>Spermatophyta</taxon>
        <taxon>Magnoliopsida</taxon>
        <taxon>eudicotyledons</taxon>
        <taxon>Gunneridae</taxon>
        <taxon>Pentapetalae</taxon>
        <taxon>rosids</taxon>
        <taxon>malvids</taxon>
        <taxon>Sapindales</taxon>
        <taxon>Sapindaceae</taxon>
        <taxon>Xanthoceroideae</taxon>
        <taxon>Xanthoceras</taxon>
    </lineage>
</organism>
<accession>A0ABQ8GY27</accession>
<dbReference type="EMBL" id="JAFEMO010000362">
    <property type="protein sequence ID" value="KAH7519073.1"/>
    <property type="molecule type" value="Genomic_DNA"/>
</dbReference>
<evidence type="ECO:0000313" key="2">
    <source>
        <dbReference type="EMBL" id="KAH7519073.1"/>
    </source>
</evidence>
<comment type="caution">
    <text evidence="2">The sequence shown here is derived from an EMBL/GenBank/DDBJ whole genome shotgun (WGS) entry which is preliminary data.</text>
</comment>
<name>A0ABQ8GY27_9ROSI</name>
<feature type="domain" description="PWWP" evidence="1">
    <location>
        <begin position="59"/>
        <end position="108"/>
    </location>
</feature>
<dbReference type="Pfam" id="PF00855">
    <property type="entry name" value="PWWP"/>
    <property type="match status" value="1"/>
</dbReference>
<proteinExistence type="predicted"/>
<reference evidence="2 3" key="1">
    <citation type="submission" date="2021-02" db="EMBL/GenBank/DDBJ databases">
        <title>Plant Genome Project.</title>
        <authorList>
            <person name="Zhang R.-G."/>
        </authorList>
    </citation>
    <scope>NUCLEOTIDE SEQUENCE [LARGE SCALE GENOMIC DNA]</scope>
    <source>
        <tissue evidence="2">Leaves</tissue>
    </source>
</reference>
<gene>
    <name evidence="2" type="ORF">JRO89_XSUnG0140500</name>
</gene>
<dbReference type="CDD" id="cd05162">
    <property type="entry name" value="PWWP"/>
    <property type="match status" value="1"/>
</dbReference>